<feature type="transmembrane region" description="Helical" evidence="10">
    <location>
        <begin position="165"/>
        <end position="185"/>
    </location>
</feature>
<feature type="non-terminal residue" evidence="11">
    <location>
        <position position="453"/>
    </location>
</feature>
<comment type="caution">
    <text evidence="11">The sequence shown here is derived from an EMBL/GenBank/DDBJ whole genome shotgun (WGS) entry which is preliminary data.</text>
</comment>
<feature type="transmembrane region" description="Helical" evidence="10">
    <location>
        <begin position="291"/>
        <end position="311"/>
    </location>
</feature>
<gene>
    <name evidence="11" type="ORF">A2Z86_05775</name>
</gene>
<keyword evidence="3" id="KW-1003">Cell membrane</keyword>
<feature type="transmembrane region" description="Helical" evidence="10">
    <location>
        <begin position="421"/>
        <end position="442"/>
    </location>
</feature>
<accession>A0A1F5Y9P8</accession>
<evidence type="ECO:0000256" key="4">
    <source>
        <dbReference type="ARBA" id="ARBA00022538"/>
    </source>
</evidence>
<proteinExistence type="predicted"/>
<evidence type="ECO:0000256" key="3">
    <source>
        <dbReference type="ARBA" id="ARBA00022475"/>
    </source>
</evidence>
<dbReference type="Proteomes" id="UP000176992">
    <property type="component" value="Unassembled WGS sequence"/>
</dbReference>
<feature type="transmembrane region" description="Helical" evidence="10">
    <location>
        <begin position="197"/>
        <end position="217"/>
    </location>
</feature>
<dbReference type="Pfam" id="PF02386">
    <property type="entry name" value="TrkH"/>
    <property type="match status" value="1"/>
</dbReference>
<dbReference type="EMBL" id="MFIV01000245">
    <property type="protein sequence ID" value="OGF96955.1"/>
    <property type="molecule type" value="Genomic_DNA"/>
</dbReference>
<keyword evidence="9 10" id="KW-0472">Membrane</keyword>
<keyword evidence="4" id="KW-0633">Potassium transport</keyword>
<feature type="transmembrane region" description="Helical" evidence="10">
    <location>
        <begin position="356"/>
        <end position="378"/>
    </location>
</feature>
<evidence type="ECO:0000256" key="6">
    <source>
        <dbReference type="ARBA" id="ARBA00022958"/>
    </source>
</evidence>
<sequence length="453" mass="49491">MFKPDKNSLKLMYSRLRSGELLLISYLCAIAVGTILLSLPFATLNGDLPVIDALFTSTSAVCVTGLTVVDTGTVFTLFGKIVILLMIQLGGLGIMTFSVLMFLTVGRLPALRDRWIMESMYSPNLKVRIWDLIKAVFIFTIICEATGAVLLSAGWITRGFSPGDAIWYGVFHSVSAFCNAGFAFFKDSLVGYRGDWLISLTVCGLIILGGIGFSVMYELSTWNRTVRRRKLSLNTRLVLWTTLFLLLSGTALLFFSEWNNSLKGLPLNEKVLACFFQSTTARTAGFNTIDISYLCNASLLVLILMMFVGTSPGSCGGGVRTTSLALLIALFVNRMKGNSMVNIGGRTVPEKTIKKMISLVMLAGLVISINTLLLLLTQTEEYLNPLQRDLFVQYLFETVSALGTVGLSMGITASLNFVGKLLIIAIMLIGRVGLVTLAYELVHEGAEVQLEYA</sequence>
<keyword evidence="5 10" id="KW-0812">Transmembrane</keyword>
<feature type="transmembrane region" description="Helical" evidence="10">
    <location>
        <begin position="21"/>
        <end position="42"/>
    </location>
</feature>
<evidence type="ECO:0000256" key="5">
    <source>
        <dbReference type="ARBA" id="ARBA00022692"/>
    </source>
</evidence>
<evidence type="ECO:0000256" key="10">
    <source>
        <dbReference type="SAM" id="Phobius"/>
    </source>
</evidence>
<keyword evidence="2" id="KW-0813">Transport</keyword>
<keyword evidence="8" id="KW-0406">Ion transport</keyword>
<organism evidence="11 12">
    <name type="scientific">Candidatus Glassbacteria bacterium GWA2_58_10</name>
    <dbReference type="NCBI Taxonomy" id="1817865"/>
    <lineage>
        <taxon>Bacteria</taxon>
        <taxon>Candidatus Glassiibacteriota</taxon>
    </lineage>
</organism>
<comment type="subcellular location">
    <subcellularLocation>
        <location evidence="1">Cell membrane</location>
        <topology evidence="1">Multi-pass membrane protein</topology>
    </subcellularLocation>
</comment>
<dbReference type="InterPro" id="IPR004772">
    <property type="entry name" value="TrkH"/>
</dbReference>
<evidence type="ECO:0000313" key="11">
    <source>
        <dbReference type="EMBL" id="OGF96955.1"/>
    </source>
</evidence>
<dbReference type="GO" id="GO:0005886">
    <property type="term" value="C:plasma membrane"/>
    <property type="evidence" value="ECO:0007669"/>
    <property type="project" value="UniProtKB-SubCell"/>
</dbReference>
<dbReference type="PANTHER" id="PTHR32024">
    <property type="entry name" value="TRK SYSTEM POTASSIUM UPTAKE PROTEIN TRKG-RELATED"/>
    <property type="match status" value="1"/>
</dbReference>
<dbReference type="InterPro" id="IPR003445">
    <property type="entry name" value="Cat_transpt"/>
</dbReference>
<dbReference type="NCBIfam" id="TIGR00933">
    <property type="entry name" value="2a38"/>
    <property type="match status" value="1"/>
</dbReference>
<evidence type="ECO:0000256" key="9">
    <source>
        <dbReference type="ARBA" id="ARBA00023136"/>
    </source>
</evidence>
<feature type="transmembrane region" description="Helical" evidence="10">
    <location>
        <begin position="81"/>
        <end position="108"/>
    </location>
</feature>
<dbReference type="GO" id="GO:0015379">
    <property type="term" value="F:potassium:chloride symporter activity"/>
    <property type="evidence" value="ECO:0007669"/>
    <property type="project" value="InterPro"/>
</dbReference>
<feature type="transmembrane region" description="Helical" evidence="10">
    <location>
        <begin position="129"/>
        <end position="153"/>
    </location>
</feature>
<name>A0A1F5Y9P8_9BACT</name>
<evidence type="ECO:0000256" key="2">
    <source>
        <dbReference type="ARBA" id="ARBA00022448"/>
    </source>
</evidence>
<feature type="transmembrane region" description="Helical" evidence="10">
    <location>
        <begin position="390"/>
        <end position="409"/>
    </location>
</feature>
<keyword evidence="6" id="KW-0630">Potassium</keyword>
<evidence type="ECO:0000313" key="12">
    <source>
        <dbReference type="Proteomes" id="UP000176992"/>
    </source>
</evidence>
<dbReference type="AlphaFoldDB" id="A0A1F5Y9P8"/>
<evidence type="ECO:0000256" key="1">
    <source>
        <dbReference type="ARBA" id="ARBA00004651"/>
    </source>
</evidence>
<evidence type="ECO:0000256" key="7">
    <source>
        <dbReference type="ARBA" id="ARBA00022989"/>
    </source>
</evidence>
<protein>
    <recommendedName>
        <fullName evidence="13">Trk family potassium uptake protein</fullName>
    </recommendedName>
</protein>
<feature type="transmembrane region" description="Helical" evidence="10">
    <location>
        <begin position="237"/>
        <end position="255"/>
    </location>
</feature>
<evidence type="ECO:0000256" key="8">
    <source>
        <dbReference type="ARBA" id="ARBA00023065"/>
    </source>
</evidence>
<keyword evidence="7 10" id="KW-1133">Transmembrane helix</keyword>
<dbReference type="PANTHER" id="PTHR32024:SF1">
    <property type="entry name" value="KTR SYSTEM POTASSIUM UPTAKE PROTEIN B"/>
    <property type="match status" value="1"/>
</dbReference>
<reference evidence="11 12" key="1">
    <citation type="journal article" date="2016" name="Nat. Commun.">
        <title>Thousands of microbial genomes shed light on interconnected biogeochemical processes in an aquifer system.</title>
        <authorList>
            <person name="Anantharaman K."/>
            <person name="Brown C.T."/>
            <person name="Hug L.A."/>
            <person name="Sharon I."/>
            <person name="Castelle C.J."/>
            <person name="Probst A.J."/>
            <person name="Thomas B.C."/>
            <person name="Singh A."/>
            <person name="Wilkins M.J."/>
            <person name="Karaoz U."/>
            <person name="Brodie E.L."/>
            <person name="Williams K.H."/>
            <person name="Hubbard S.S."/>
            <person name="Banfield J.F."/>
        </authorList>
    </citation>
    <scope>NUCLEOTIDE SEQUENCE [LARGE SCALE GENOMIC DNA]</scope>
</reference>
<evidence type="ECO:0008006" key="13">
    <source>
        <dbReference type="Google" id="ProtNLM"/>
    </source>
</evidence>